<reference evidence="1" key="1">
    <citation type="journal article" date="2020" name="Stud. Mycol.">
        <title>101 Dothideomycetes genomes: a test case for predicting lifestyles and emergence of pathogens.</title>
        <authorList>
            <person name="Haridas S."/>
            <person name="Albert R."/>
            <person name="Binder M."/>
            <person name="Bloem J."/>
            <person name="Labutti K."/>
            <person name="Salamov A."/>
            <person name="Andreopoulos B."/>
            <person name="Baker S."/>
            <person name="Barry K."/>
            <person name="Bills G."/>
            <person name="Bluhm B."/>
            <person name="Cannon C."/>
            <person name="Castanera R."/>
            <person name="Culley D."/>
            <person name="Daum C."/>
            <person name="Ezra D."/>
            <person name="Gonzalez J."/>
            <person name="Henrissat B."/>
            <person name="Kuo A."/>
            <person name="Liang C."/>
            <person name="Lipzen A."/>
            <person name="Lutzoni F."/>
            <person name="Magnuson J."/>
            <person name="Mondo S."/>
            <person name="Nolan M."/>
            <person name="Ohm R."/>
            <person name="Pangilinan J."/>
            <person name="Park H.-J."/>
            <person name="Ramirez L."/>
            <person name="Alfaro M."/>
            <person name="Sun H."/>
            <person name="Tritt A."/>
            <person name="Yoshinaga Y."/>
            <person name="Zwiers L.-H."/>
            <person name="Turgeon B."/>
            <person name="Goodwin S."/>
            <person name="Spatafora J."/>
            <person name="Crous P."/>
            <person name="Grigoriev I."/>
        </authorList>
    </citation>
    <scope>NUCLEOTIDE SEQUENCE</scope>
    <source>
        <strain evidence="1">Tuck. ex Michener</strain>
    </source>
</reference>
<evidence type="ECO:0000313" key="2">
    <source>
        <dbReference type="Proteomes" id="UP000800092"/>
    </source>
</evidence>
<accession>A0A6A6HDU5</accession>
<sequence length="121" mass="13671">MTIIEMTSGIMVCCMPTTGAAYKRINKPALKRWIYPSDPHSRYWIASDTTTTSKDRKGAIDSDTLSINIRCGHAGTSSWKVWPKPRNNISREGPVNCDEHFDLPLEETSIQRTTEVHVGEY</sequence>
<gene>
    <name evidence="1" type="ORF">EV356DRAFT_498706</name>
</gene>
<dbReference type="AlphaFoldDB" id="A0A6A6HDU5"/>
<dbReference type="EMBL" id="ML991786">
    <property type="protein sequence ID" value="KAF2236255.1"/>
    <property type="molecule type" value="Genomic_DNA"/>
</dbReference>
<keyword evidence="2" id="KW-1185">Reference proteome</keyword>
<organism evidence="1 2">
    <name type="scientific">Viridothelium virens</name>
    <name type="common">Speckled blister lichen</name>
    <name type="synonym">Trypethelium virens</name>
    <dbReference type="NCBI Taxonomy" id="1048519"/>
    <lineage>
        <taxon>Eukaryota</taxon>
        <taxon>Fungi</taxon>
        <taxon>Dikarya</taxon>
        <taxon>Ascomycota</taxon>
        <taxon>Pezizomycotina</taxon>
        <taxon>Dothideomycetes</taxon>
        <taxon>Dothideomycetes incertae sedis</taxon>
        <taxon>Trypetheliales</taxon>
        <taxon>Trypetheliaceae</taxon>
        <taxon>Viridothelium</taxon>
    </lineage>
</organism>
<protein>
    <submittedName>
        <fullName evidence="1">Uncharacterized protein</fullName>
    </submittedName>
</protein>
<proteinExistence type="predicted"/>
<evidence type="ECO:0000313" key="1">
    <source>
        <dbReference type="EMBL" id="KAF2236255.1"/>
    </source>
</evidence>
<name>A0A6A6HDU5_VIRVR</name>
<dbReference type="Proteomes" id="UP000800092">
    <property type="component" value="Unassembled WGS sequence"/>
</dbReference>